<dbReference type="Pfam" id="PF00498">
    <property type="entry name" value="FHA"/>
    <property type="match status" value="1"/>
</dbReference>
<evidence type="ECO:0000259" key="3">
    <source>
        <dbReference type="PROSITE" id="PS50006"/>
    </source>
</evidence>
<reference evidence="4" key="1">
    <citation type="submission" date="2023-03" db="EMBL/GenBank/DDBJ databases">
        <title>MT1 and MT2 Draft Genomes of Novel Species.</title>
        <authorList>
            <person name="Venkateswaran K."/>
        </authorList>
    </citation>
    <scope>NUCLEOTIDE SEQUENCE</scope>
    <source>
        <strain evidence="4">F6_8S_P_1A</strain>
    </source>
</reference>
<dbReference type="InterPro" id="IPR000253">
    <property type="entry name" value="FHA_dom"/>
</dbReference>
<dbReference type="InterPro" id="IPR008984">
    <property type="entry name" value="SMAD_FHA_dom_sf"/>
</dbReference>
<dbReference type="Gene3D" id="2.60.200.20">
    <property type="match status" value="1"/>
</dbReference>
<dbReference type="SMART" id="SM00240">
    <property type="entry name" value="FHA"/>
    <property type="match status" value="1"/>
</dbReference>
<evidence type="ECO:0000313" key="4">
    <source>
        <dbReference type="EMBL" id="MDN4596512.1"/>
    </source>
</evidence>
<accession>A0ABT8IUX1</accession>
<feature type="region of interest" description="Disordered" evidence="2">
    <location>
        <begin position="1"/>
        <end position="47"/>
    </location>
</feature>
<evidence type="ECO:0000256" key="2">
    <source>
        <dbReference type="SAM" id="MobiDB-lite"/>
    </source>
</evidence>
<keyword evidence="5" id="KW-1185">Reference proteome</keyword>
<protein>
    <submittedName>
        <fullName evidence="4">FHA domain-containing protein</fullName>
    </submittedName>
</protein>
<dbReference type="PROSITE" id="PS50006">
    <property type="entry name" value="FHA_DOMAIN"/>
    <property type="match status" value="1"/>
</dbReference>
<sequence>MDDSGFIVPPPGLIPSRPPADAGPGEHPPATVRPLPTFTPPAGPAGPAAPVRPVWRLLLPGGRSVPLTRPVLLGRNPSPSAHAGDADAIALEDPTSTVSKTHAVLVPDGDVLRVTDLYSTNGVVIGGERVPPGVETEVPAGSELRLGDLRVHVELA</sequence>
<dbReference type="SUPFAM" id="SSF49879">
    <property type="entry name" value="SMAD/FHA domain"/>
    <property type="match status" value="1"/>
</dbReference>
<feature type="domain" description="FHA" evidence="3">
    <location>
        <begin position="71"/>
        <end position="130"/>
    </location>
</feature>
<organism evidence="4 5">
    <name type="scientific">Leifsonia virtsii</name>
    <dbReference type="NCBI Taxonomy" id="3035915"/>
    <lineage>
        <taxon>Bacteria</taxon>
        <taxon>Bacillati</taxon>
        <taxon>Actinomycetota</taxon>
        <taxon>Actinomycetes</taxon>
        <taxon>Micrococcales</taxon>
        <taxon>Microbacteriaceae</taxon>
        <taxon>Leifsonia</taxon>
    </lineage>
</organism>
<name>A0ABT8IUX1_9MICO</name>
<gene>
    <name evidence="4" type="ORF">P5G59_05115</name>
</gene>
<evidence type="ECO:0000313" key="5">
    <source>
        <dbReference type="Proteomes" id="UP001174210"/>
    </source>
</evidence>
<dbReference type="CDD" id="cd00060">
    <property type="entry name" value="FHA"/>
    <property type="match status" value="1"/>
</dbReference>
<feature type="compositionally biased region" description="Pro residues" evidence="2">
    <location>
        <begin position="8"/>
        <end position="18"/>
    </location>
</feature>
<dbReference type="Proteomes" id="UP001174210">
    <property type="component" value="Unassembled WGS sequence"/>
</dbReference>
<comment type="caution">
    <text evidence="4">The sequence shown here is derived from an EMBL/GenBank/DDBJ whole genome shotgun (WGS) entry which is preliminary data.</text>
</comment>
<keyword evidence="1" id="KW-0597">Phosphoprotein</keyword>
<proteinExistence type="predicted"/>
<evidence type="ECO:0000256" key="1">
    <source>
        <dbReference type="ARBA" id="ARBA00022553"/>
    </source>
</evidence>
<dbReference type="RefSeq" id="WP_301216627.1">
    <property type="nucleotide sequence ID" value="NZ_JAROCB010000001.1"/>
</dbReference>
<dbReference type="EMBL" id="JAROCB010000001">
    <property type="protein sequence ID" value="MDN4596512.1"/>
    <property type="molecule type" value="Genomic_DNA"/>
</dbReference>